<sequence length="39" mass="4243">MTPTLKSNSVRGYLPVNRMAKNAITVTTTAATCKKNKTM</sequence>
<evidence type="ECO:0000313" key="2">
    <source>
        <dbReference type="Proteomes" id="UP000039021"/>
    </source>
</evidence>
<organism evidence="1 2">
    <name type="scientific">Mycobacterium tuberculosis</name>
    <dbReference type="NCBI Taxonomy" id="1773"/>
    <lineage>
        <taxon>Bacteria</taxon>
        <taxon>Bacillati</taxon>
        <taxon>Actinomycetota</taxon>
        <taxon>Actinomycetes</taxon>
        <taxon>Mycobacteriales</taxon>
        <taxon>Mycobacteriaceae</taxon>
        <taxon>Mycobacterium</taxon>
        <taxon>Mycobacterium tuberculosis complex</taxon>
    </lineage>
</organism>
<dbReference type="Proteomes" id="UP000039021">
    <property type="component" value="Unassembled WGS sequence"/>
</dbReference>
<accession>A0A916L7T2</accession>
<protein>
    <submittedName>
        <fullName evidence="1">Uncharacterized protein</fullName>
    </submittedName>
</protein>
<comment type="caution">
    <text evidence="1">The sequence shown here is derived from an EMBL/GenBank/DDBJ whole genome shotgun (WGS) entry which is preliminary data.</text>
</comment>
<dbReference type="EMBL" id="CSBK01000077">
    <property type="protein sequence ID" value="COW90136.1"/>
    <property type="molecule type" value="Genomic_DNA"/>
</dbReference>
<dbReference type="AlphaFoldDB" id="A0A916L7T2"/>
<evidence type="ECO:0000313" key="1">
    <source>
        <dbReference type="EMBL" id="COW90136.1"/>
    </source>
</evidence>
<name>A0A916L7T2_MYCTX</name>
<reference evidence="2" key="1">
    <citation type="submission" date="2015-03" db="EMBL/GenBank/DDBJ databases">
        <authorList>
            <consortium name="Pathogen Informatics"/>
        </authorList>
    </citation>
    <scope>NUCLEOTIDE SEQUENCE [LARGE SCALE GENOMIC DNA]</scope>
    <source>
        <strain evidence="2">N09902308</strain>
    </source>
</reference>
<proteinExistence type="predicted"/>
<gene>
    <name evidence="1" type="ORF">ERS007739_00294</name>
</gene>